<name>A0AAV2D260_9ROSI</name>
<dbReference type="Proteomes" id="UP001497516">
    <property type="component" value="Chromosome 10"/>
</dbReference>
<sequence length="69" mass="6914">MEEATSRGGGGGESSPSRVELEAEETSIVSGRKPTEDAIKSTSCGGSVPDSPPPSNADLEFPIAPVSAP</sequence>
<evidence type="ECO:0000313" key="2">
    <source>
        <dbReference type="EMBL" id="CAL1362569.1"/>
    </source>
</evidence>
<accession>A0AAV2D260</accession>
<evidence type="ECO:0000313" key="3">
    <source>
        <dbReference type="Proteomes" id="UP001497516"/>
    </source>
</evidence>
<protein>
    <submittedName>
        <fullName evidence="2">Uncharacterized protein</fullName>
    </submittedName>
</protein>
<organism evidence="2 3">
    <name type="scientific">Linum trigynum</name>
    <dbReference type="NCBI Taxonomy" id="586398"/>
    <lineage>
        <taxon>Eukaryota</taxon>
        <taxon>Viridiplantae</taxon>
        <taxon>Streptophyta</taxon>
        <taxon>Embryophyta</taxon>
        <taxon>Tracheophyta</taxon>
        <taxon>Spermatophyta</taxon>
        <taxon>Magnoliopsida</taxon>
        <taxon>eudicotyledons</taxon>
        <taxon>Gunneridae</taxon>
        <taxon>Pentapetalae</taxon>
        <taxon>rosids</taxon>
        <taxon>fabids</taxon>
        <taxon>Malpighiales</taxon>
        <taxon>Linaceae</taxon>
        <taxon>Linum</taxon>
    </lineage>
</organism>
<reference evidence="2 3" key="1">
    <citation type="submission" date="2024-04" db="EMBL/GenBank/DDBJ databases">
        <authorList>
            <person name="Fracassetti M."/>
        </authorList>
    </citation>
    <scope>NUCLEOTIDE SEQUENCE [LARGE SCALE GENOMIC DNA]</scope>
</reference>
<dbReference type="EMBL" id="OZ034814">
    <property type="protein sequence ID" value="CAL1362569.1"/>
    <property type="molecule type" value="Genomic_DNA"/>
</dbReference>
<feature type="region of interest" description="Disordered" evidence="1">
    <location>
        <begin position="1"/>
        <end position="69"/>
    </location>
</feature>
<gene>
    <name evidence="2" type="ORF">LTRI10_LOCUS9516</name>
</gene>
<proteinExistence type="predicted"/>
<evidence type="ECO:0000256" key="1">
    <source>
        <dbReference type="SAM" id="MobiDB-lite"/>
    </source>
</evidence>
<keyword evidence="3" id="KW-1185">Reference proteome</keyword>
<dbReference type="AlphaFoldDB" id="A0AAV2D260"/>